<dbReference type="Proteomes" id="UP001494672">
    <property type="component" value="Unassembled WGS sequence"/>
</dbReference>
<evidence type="ECO:0000313" key="2">
    <source>
        <dbReference type="EMBL" id="MEQ2591818.1"/>
    </source>
</evidence>
<dbReference type="RefSeq" id="WP_119240983.1">
    <property type="nucleotide sequence ID" value="NZ_JBBNGJ010000002.1"/>
</dbReference>
<feature type="transmembrane region" description="Helical" evidence="1">
    <location>
        <begin position="58"/>
        <end position="77"/>
    </location>
</feature>
<evidence type="ECO:0000256" key="1">
    <source>
        <dbReference type="SAM" id="Phobius"/>
    </source>
</evidence>
<organism evidence="2 3">
    <name type="scientific">Coprococcus aceti</name>
    <dbReference type="NCBI Taxonomy" id="2981786"/>
    <lineage>
        <taxon>Bacteria</taxon>
        <taxon>Bacillati</taxon>
        <taxon>Bacillota</taxon>
        <taxon>Clostridia</taxon>
        <taxon>Lachnospirales</taxon>
        <taxon>Lachnospiraceae</taxon>
        <taxon>Coprococcus</taxon>
    </lineage>
</organism>
<proteinExistence type="predicted"/>
<reference evidence="2 3" key="1">
    <citation type="submission" date="2024-04" db="EMBL/GenBank/DDBJ databases">
        <title>Human intestinal bacterial collection.</title>
        <authorList>
            <person name="Pauvert C."/>
            <person name="Hitch T.C.A."/>
            <person name="Clavel T."/>
        </authorList>
    </citation>
    <scope>NUCLEOTIDE SEQUENCE [LARGE SCALE GENOMIC DNA]</scope>
    <source>
        <strain evidence="2 3">CLA-AA-H181</strain>
    </source>
</reference>
<feature type="transmembrane region" description="Helical" evidence="1">
    <location>
        <begin position="20"/>
        <end position="38"/>
    </location>
</feature>
<keyword evidence="1" id="KW-0812">Transmembrane</keyword>
<dbReference type="EMBL" id="JBBNGJ010000002">
    <property type="protein sequence ID" value="MEQ2591818.1"/>
    <property type="molecule type" value="Genomic_DNA"/>
</dbReference>
<comment type="caution">
    <text evidence="2">The sequence shown here is derived from an EMBL/GenBank/DDBJ whole genome shotgun (WGS) entry which is preliminary data.</text>
</comment>
<keyword evidence="3" id="KW-1185">Reference proteome</keyword>
<accession>A0ABV1I7I4</accession>
<name>A0ABV1I7I4_9FIRM</name>
<protein>
    <submittedName>
        <fullName evidence="2">Uncharacterized protein</fullName>
    </submittedName>
</protein>
<keyword evidence="1" id="KW-0472">Membrane</keyword>
<keyword evidence="1" id="KW-1133">Transmembrane helix</keyword>
<sequence>MKNTKKQDKLTFFSKNKKWLLISLVALVGAYICIYLSFKGNGFITAGVNLEKKDWLSFLGAYLAFAGTIIVSIVATLQTKHFAEIEKDKAIESRKKELQPIFSINIDGLNQQISGTAEGFNLYGTSTYPKHKNVTISLENVSIYPILNVIIFDKYLFQLLKPNERKTIQVAYSNSPDVQKWKEHIIEIRESDYESTEDGIPKWFNINYDDIDGNEMFQTFALKTFDDTNYYSLEGTHGCEQCVED</sequence>
<evidence type="ECO:0000313" key="3">
    <source>
        <dbReference type="Proteomes" id="UP001494672"/>
    </source>
</evidence>
<gene>
    <name evidence="2" type="ORF">AAAU18_02690</name>
</gene>